<dbReference type="PANTHER" id="PTHR33406">
    <property type="entry name" value="MEMBRANE PROTEIN MJ1562-RELATED"/>
    <property type="match status" value="1"/>
</dbReference>
<protein>
    <submittedName>
        <fullName evidence="8">MMPL family transporter</fullName>
    </submittedName>
</protein>
<evidence type="ECO:0000313" key="9">
    <source>
        <dbReference type="Proteomes" id="UP000651482"/>
    </source>
</evidence>
<sequence>MKRLSSFIVNKRIFILTIMLILTAACGFLIPQVGVNSDMTKYLPNDSQMRQGISLMEEEFPEENAAYTIRVMFRGLSDDKKMELKDALATVKNVESVSFDPDSSDYNSGEYTLYILNTQYGYDTEEETAIEEQVAEAYSDYDLTIKNNDTSSPDIPFSVYLAAFGIILIVLLISCGSYFEPVLFLITIGVAVVLNLGTNYFLGEISDVSFGIAAVLQLALSMDYSIILMNRYRQELKKTDDRKEAMKSALRAAFGSITGSAVTTIVGLLVLVFMSFKIGADIGVVLAKGVAFSMLCVFTVLPALILMSHRLIEKTEKRKRAENADKKCLAAALGKFSYRFCKVIAVLFVVLFVGTGYLQYGTKTVYTLAEKDPIANIFPKDNTIVLLYDNADEDKIPEIASAMEGKDGVTSVLSYPTTIGKQCTVDEMTELLSDLGGNLKADAGLLNIAFYRYGTKGQTEPMTLSAFVEFLSDTVAADPLFSDYIDETAAAQLAELKPLTDKEALSTPLPSAALAQSLGMDEGQVTQLFMLRYGMEYTPDKTMSLYEFVSFLTENVLPNPEYAAMFDDTAKGKLYQTKVIADAVVNDKEFTAKEMADLLGEMGNQFDENTVELLYLYHGSMKQTDTEYTMSPAQLVEYLETLCSDPSFSSLLTAEQKDGISKAKTQLDDGTAQLKGERYSRLTITTKLPVESEKTSAFVKELSALCDEKLPGEHYLIGNSIMVDEMESGFGREQLVITLLTAVSIFIVVALTFRSLAVPAILVLIVQCGVFITVSALGAIGGSMYYLALLIVECILMGATIDYGILFTSYYREMRATLPISEALIAAYKGSIHTILTSGTIMVLITAVIGPLFGNPTIEQIVRTLSVGCASAMFLILFLLPGIIALCDRAVVGKNKKEKGE</sequence>
<comment type="caution">
    <text evidence="8">The sequence shown here is derived from an EMBL/GenBank/DDBJ whole genome shotgun (WGS) entry which is preliminary data.</text>
</comment>
<keyword evidence="5 6" id="KW-0472">Membrane</keyword>
<feature type="transmembrane region" description="Helical" evidence="6">
    <location>
        <begin position="340"/>
        <end position="360"/>
    </location>
</feature>
<dbReference type="RefSeq" id="WP_249320261.1">
    <property type="nucleotide sequence ID" value="NZ_JACRSN010000020.1"/>
</dbReference>
<keyword evidence="4 6" id="KW-1133">Transmembrane helix</keyword>
<evidence type="ECO:0000313" key="8">
    <source>
        <dbReference type="EMBL" id="MBC8534677.1"/>
    </source>
</evidence>
<feature type="transmembrane region" description="Helical" evidence="6">
    <location>
        <begin position="832"/>
        <end position="853"/>
    </location>
</feature>
<reference evidence="8" key="1">
    <citation type="submission" date="2020-08" db="EMBL/GenBank/DDBJ databases">
        <title>Genome public.</title>
        <authorList>
            <person name="Liu C."/>
            <person name="Sun Q."/>
        </authorList>
    </citation>
    <scope>NUCLEOTIDE SEQUENCE</scope>
    <source>
        <strain evidence="8">NSJ-40</strain>
    </source>
</reference>
<proteinExistence type="predicted"/>
<feature type="transmembrane region" description="Helical" evidence="6">
    <location>
        <begin position="249"/>
        <end position="276"/>
    </location>
</feature>
<evidence type="ECO:0000256" key="3">
    <source>
        <dbReference type="ARBA" id="ARBA00022692"/>
    </source>
</evidence>
<feature type="domain" description="Membrane transport protein MMPL" evidence="7">
    <location>
        <begin position="159"/>
        <end position="321"/>
    </location>
</feature>
<organism evidence="8 9">
    <name type="scientific">Yeguia hominis</name>
    <dbReference type="NCBI Taxonomy" id="2763662"/>
    <lineage>
        <taxon>Bacteria</taxon>
        <taxon>Bacillati</taxon>
        <taxon>Bacillota</taxon>
        <taxon>Clostridia</taxon>
        <taxon>Eubacteriales</taxon>
        <taxon>Yeguiaceae</taxon>
        <taxon>Yeguia</taxon>
    </lineage>
</organism>
<dbReference type="InterPro" id="IPR050545">
    <property type="entry name" value="Mycobact_MmpL"/>
</dbReference>
<keyword evidence="9" id="KW-1185">Reference proteome</keyword>
<dbReference type="AlphaFoldDB" id="A0A926HNY3"/>
<evidence type="ECO:0000256" key="1">
    <source>
        <dbReference type="ARBA" id="ARBA00004651"/>
    </source>
</evidence>
<dbReference type="Pfam" id="PF03176">
    <property type="entry name" value="MMPL"/>
    <property type="match status" value="2"/>
</dbReference>
<comment type="subcellular location">
    <subcellularLocation>
        <location evidence="1">Cell membrane</location>
        <topology evidence="1">Multi-pass membrane protein</topology>
    </subcellularLocation>
</comment>
<dbReference type="Proteomes" id="UP000651482">
    <property type="component" value="Unassembled WGS sequence"/>
</dbReference>
<feature type="transmembrane region" description="Helical" evidence="6">
    <location>
        <begin position="760"/>
        <end position="780"/>
    </location>
</feature>
<keyword evidence="3 6" id="KW-0812">Transmembrane</keyword>
<feature type="transmembrane region" description="Helical" evidence="6">
    <location>
        <begin position="182"/>
        <end position="202"/>
    </location>
</feature>
<dbReference type="SUPFAM" id="SSF82866">
    <property type="entry name" value="Multidrug efflux transporter AcrB transmembrane domain"/>
    <property type="match status" value="2"/>
</dbReference>
<dbReference type="PROSITE" id="PS51257">
    <property type="entry name" value="PROKAR_LIPOPROTEIN"/>
    <property type="match status" value="1"/>
</dbReference>
<evidence type="ECO:0000256" key="5">
    <source>
        <dbReference type="ARBA" id="ARBA00023136"/>
    </source>
</evidence>
<keyword evidence="2" id="KW-1003">Cell membrane</keyword>
<evidence type="ECO:0000256" key="6">
    <source>
        <dbReference type="SAM" id="Phobius"/>
    </source>
</evidence>
<feature type="transmembrane region" description="Helical" evidence="6">
    <location>
        <begin position="865"/>
        <end position="887"/>
    </location>
</feature>
<accession>A0A926HNY3</accession>
<feature type="transmembrane region" description="Helical" evidence="6">
    <location>
        <begin position="735"/>
        <end position="753"/>
    </location>
</feature>
<dbReference type="EMBL" id="JACRSN010000020">
    <property type="protein sequence ID" value="MBC8534677.1"/>
    <property type="molecule type" value="Genomic_DNA"/>
</dbReference>
<name>A0A926HNY3_9FIRM</name>
<feature type="transmembrane region" description="Helical" evidence="6">
    <location>
        <begin position="12"/>
        <end position="30"/>
    </location>
</feature>
<evidence type="ECO:0000256" key="2">
    <source>
        <dbReference type="ARBA" id="ARBA00022475"/>
    </source>
</evidence>
<gene>
    <name evidence="8" type="ORF">IAG03_11910</name>
</gene>
<evidence type="ECO:0000259" key="7">
    <source>
        <dbReference type="Pfam" id="PF03176"/>
    </source>
</evidence>
<feature type="transmembrane region" description="Helical" evidence="6">
    <location>
        <begin position="282"/>
        <end position="307"/>
    </location>
</feature>
<dbReference type="PANTHER" id="PTHR33406:SF13">
    <property type="entry name" value="MEMBRANE PROTEIN YDFJ"/>
    <property type="match status" value="1"/>
</dbReference>
<evidence type="ECO:0000256" key="4">
    <source>
        <dbReference type="ARBA" id="ARBA00022989"/>
    </source>
</evidence>
<dbReference type="GO" id="GO:0005886">
    <property type="term" value="C:plasma membrane"/>
    <property type="evidence" value="ECO:0007669"/>
    <property type="project" value="UniProtKB-SubCell"/>
</dbReference>
<dbReference type="Gene3D" id="1.20.1640.10">
    <property type="entry name" value="Multidrug efflux transporter AcrB transmembrane domain"/>
    <property type="match status" value="2"/>
</dbReference>
<feature type="transmembrane region" description="Helical" evidence="6">
    <location>
        <begin position="786"/>
        <end position="811"/>
    </location>
</feature>
<feature type="transmembrane region" description="Helical" evidence="6">
    <location>
        <begin position="157"/>
        <end position="175"/>
    </location>
</feature>
<feature type="transmembrane region" description="Helical" evidence="6">
    <location>
        <begin position="208"/>
        <end position="228"/>
    </location>
</feature>
<feature type="domain" description="Membrane transport protein MMPL" evidence="7">
    <location>
        <begin position="681"/>
        <end position="898"/>
    </location>
</feature>
<dbReference type="InterPro" id="IPR004869">
    <property type="entry name" value="MMPL_dom"/>
</dbReference>